<organism evidence="4 5">
    <name type="scientific">Daphnia pulex</name>
    <name type="common">Water flea</name>
    <dbReference type="NCBI Taxonomy" id="6669"/>
    <lineage>
        <taxon>Eukaryota</taxon>
        <taxon>Metazoa</taxon>
        <taxon>Ecdysozoa</taxon>
        <taxon>Arthropoda</taxon>
        <taxon>Crustacea</taxon>
        <taxon>Branchiopoda</taxon>
        <taxon>Diplostraca</taxon>
        <taxon>Cladocera</taxon>
        <taxon>Anomopoda</taxon>
        <taxon>Daphniidae</taxon>
        <taxon>Daphnia</taxon>
    </lineage>
</organism>
<keyword evidence="5" id="KW-1185">Reference proteome</keyword>
<feature type="repeat" description="ANK" evidence="3">
    <location>
        <begin position="41"/>
        <end position="75"/>
    </location>
</feature>
<dbReference type="HOGENOM" id="CLU_000134_18_0_1"/>
<dbReference type="Pfam" id="PF12796">
    <property type="entry name" value="Ank_2"/>
    <property type="match status" value="1"/>
</dbReference>
<evidence type="ECO:0000256" key="1">
    <source>
        <dbReference type="ARBA" id="ARBA00022737"/>
    </source>
</evidence>
<evidence type="ECO:0000313" key="4">
    <source>
        <dbReference type="EMBL" id="EFX79383.1"/>
    </source>
</evidence>
<dbReference type="Gene3D" id="1.25.40.20">
    <property type="entry name" value="Ankyrin repeat-containing domain"/>
    <property type="match status" value="2"/>
</dbReference>
<dbReference type="InterPro" id="IPR036770">
    <property type="entry name" value="Ankyrin_rpt-contain_sf"/>
</dbReference>
<dbReference type="STRING" id="6669.E9GMI5"/>
<accession>E9GMI5</accession>
<dbReference type="OrthoDB" id="194358at2759"/>
<evidence type="ECO:0000256" key="3">
    <source>
        <dbReference type="PROSITE-ProRule" id="PRU00023"/>
    </source>
</evidence>
<dbReference type="Proteomes" id="UP000000305">
    <property type="component" value="Unassembled WGS sequence"/>
</dbReference>
<dbReference type="PhylomeDB" id="E9GMI5"/>
<dbReference type="PANTHER" id="PTHR24198">
    <property type="entry name" value="ANKYRIN REPEAT AND PROTEIN KINASE DOMAIN-CONTAINING PROTEIN"/>
    <property type="match status" value="1"/>
</dbReference>
<dbReference type="SUPFAM" id="SSF48403">
    <property type="entry name" value="Ankyrin repeat"/>
    <property type="match status" value="1"/>
</dbReference>
<sequence length="265" mass="29887">MNSLNETPLHLAAKLESCPNKLFKILSSRTDAEKVNIADYFGYTPLHYAADVRLPKQKKIKLLLDRGADINYKTKKGYTALHFALWHKSVTVAVKMLNHVKCLDGRKVTVADVNSNDDYNQTALNYACWWSDIPADVFKIILEKSTDVNRQDQFGRTALFVALISKNKVATEELLKYNRKRVDGTEECVDANVRKNKNESALHWAAAWPNIPVPKPVPLFQAIPDKTANANAKDDSGSTALDFAWKYKSKMADELLGKCKKSEEK</sequence>
<name>E9GMI5_DAPPU</name>
<dbReference type="PROSITE" id="PS50297">
    <property type="entry name" value="ANK_REP_REGION"/>
    <property type="match status" value="1"/>
</dbReference>
<dbReference type="InParanoid" id="E9GMI5"/>
<dbReference type="SMART" id="SM00248">
    <property type="entry name" value="ANK"/>
    <property type="match status" value="6"/>
</dbReference>
<dbReference type="AlphaFoldDB" id="E9GMI5"/>
<reference evidence="4 5" key="1">
    <citation type="journal article" date="2011" name="Science">
        <title>The ecoresponsive genome of Daphnia pulex.</title>
        <authorList>
            <person name="Colbourne J.K."/>
            <person name="Pfrender M.E."/>
            <person name="Gilbert D."/>
            <person name="Thomas W.K."/>
            <person name="Tucker A."/>
            <person name="Oakley T.H."/>
            <person name="Tokishita S."/>
            <person name="Aerts A."/>
            <person name="Arnold G.J."/>
            <person name="Basu M.K."/>
            <person name="Bauer D.J."/>
            <person name="Caceres C.E."/>
            <person name="Carmel L."/>
            <person name="Casola C."/>
            <person name="Choi J.H."/>
            <person name="Detter J.C."/>
            <person name="Dong Q."/>
            <person name="Dusheyko S."/>
            <person name="Eads B.D."/>
            <person name="Frohlich T."/>
            <person name="Geiler-Samerotte K.A."/>
            <person name="Gerlach D."/>
            <person name="Hatcher P."/>
            <person name="Jogdeo S."/>
            <person name="Krijgsveld J."/>
            <person name="Kriventseva E.V."/>
            <person name="Kultz D."/>
            <person name="Laforsch C."/>
            <person name="Lindquist E."/>
            <person name="Lopez J."/>
            <person name="Manak J.R."/>
            <person name="Muller J."/>
            <person name="Pangilinan J."/>
            <person name="Patwardhan R.P."/>
            <person name="Pitluck S."/>
            <person name="Pritham E.J."/>
            <person name="Rechtsteiner A."/>
            <person name="Rho M."/>
            <person name="Rogozin I.B."/>
            <person name="Sakarya O."/>
            <person name="Salamov A."/>
            <person name="Schaack S."/>
            <person name="Shapiro H."/>
            <person name="Shiga Y."/>
            <person name="Skalitzky C."/>
            <person name="Smith Z."/>
            <person name="Souvorov A."/>
            <person name="Sung W."/>
            <person name="Tang Z."/>
            <person name="Tsuchiya D."/>
            <person name="Tu H."/>
            <person name="Vos H."/>
            <person name="Wang M."/>
            <person name="Wolf Y.I."/>
            <person name="Yamagata H."/>
            <person name="Yamada T."/>
            <person name="Ye Y."/>
            <person name="Shaw J.R."/>
            <person name="Andrews J."/>
            <person name="Crease T.J."/>
            <person name="Tang H."/>
            <person name="Lucas S.M."/>
            <person name="Robertson H.M."/>
            <person name="Bork P."/>
            <person name="Koonin E.V."/>
            <person name="Zdobnov E.M."/>
            <person name="Grigoriev I.V."/>
            <person name="Lynch M."/>
            <person name="Boore J.L."/>
        </authorList>
    </citation>
    <scope>NUCLEOTIDE SEQUENCE [LARGE SCALE GENOMIC DNA]</scope>
</reference>
<gene>
    <name evidence="4" type="ORF">DAPPUDRAFT_245082</name>
</gene>
<dbReference type="eggNOG" id="KOG4412">
    <property type="taxonomic scope" value="Eukaryota"/>
</dbReference>
<proteinExistence type="predicted"/>
<dbReference type="InterPro" id="IPR002110">
    <property type="entry name" value="Ankyrin_rpt"/>
</dbReference>
<dbReference type="PROSITE" id="PS50088">
    <property type="entry name" value="ANK_REPEAT"/>
    <property type="match status" value="1"/>
</dbReference>
<dbReference type="KEGG" id="dpx:DAPPUDRAFT_245082"/>
<protein>
    <submittedName>
        <fullName evidence="4">Uncharacterized protein</fullName>
    </submittedName>
</protein>
<keyword evidence="1" id="KW-0677">Repeat</keyword>
<keyword evidence="2 3" id="KW-0040">ANK repeat</keyword>
<evidence type="ECO:0000256" key="2">
    <source>
        <dbReference type="ARBA" id="ARBA00023043"/>
    </source>
</evidence>
<evidence type="ECO:0000313" key="5">
    <source>
        <dbReference type="Proteomes" id="UP000000305"/>
    </source>
</evidence>
<dbReference type="EMBL" id="GL732552">
    <property type="protein sequence ID" value="EFX79383.1"/>
    <property type="molecule type" value="Genomic_DNA"/>
</dbReference>
<dbReference type="PANTHER" id="PTHR24198:SF165">
    <property type="entry name" value="ANKYRIN REPEAT-CONTAINING PROTEIN-RELATED"/>
    <property type="match status" value="1"/>
</dbReference>